<dbReference type="EMBL" id="CAMXCT010000064">
    <property type="protein sequence ID" value="CAI3973276.1"/>
    <property type="molecule type" value="Genomic_DNA"/>
</dbReference>
<reference evidence="3" key="2">
    <citation type="submission" date="2024-04" db="EMBL/GenBank/DDBJ databases">
        <authorList>
            <person name="Chen Y."/>
            <person name="Shah S."/>
            <person name="Dougan E. K."/>
            <person name="Thang M."/>
            <person name="Chan C."/>
        </authorList>
    </citation>
    <scope>NUCLEOTIDE SEQUENCE [LARGE SCALE GENOMIC DNA]</scope>
</reference>
<dbReference type="SUPFAM" id="SSF141072">
    <property type="entry name" value="CalX-like"/>
    <property type="match status" value="1"/>
</dbReference>
<dbReference type="EMBL" id="CAMXCT020000064">
    <property type="protein sequence ID" value="CAL1126651.1"/>
    <property type="molecule type" value="Genomic_DNA"/>
</dbReference>
<comment type="caution">
    <text evidence="2">The sequence shown here is derived from an EMBL/GenBank/DDBJ whole genome shotgun (WGS) entry which is preliminary data.</text>
</comment>
<gene>
    <name evidence="2" type="ORF">C1SCF055_LOCUS1795</name>
</gene>
<name>A0A9P1BH37_9DINO</name>
<evidence type="ECO:0000313" key="5">
    <source>
        <dbReference type="Proteomes" id="UP001152797"/>
    </source>
</evidence>
<dbReference type="InterPro" id="IPR038081">
    <property type="entry name" value="CalX-like_sf"/>
</dbReference>
<evidence type="ECO:0000313" key="4">
    <source>
        <dbReference type="EMBL" id="CAL4760588.1"/>
    </source>
</evidence>
<dbReference type="Proteomes" id="UP001152797">
    <property type="component" value="Unassembled WGS sequence"/>
</dbReference>
<evidence type="ECO:0000313" key="2">
    <source>
        <dbReference type="EMBL" id="CAI3973276.1"/>
    </source>
</evidence>
<proteinExistence type="predicted"/>
<organism evidence="2">
    <name type="scientific">Cladocopium goreaui</name>
    <dbReference type="NCBI Taxonomy" id="2562237"/>
    <lineage>
        <taxon>Eukaryota</taxon>
        <taxon>Sar</taxon>
        <taxon>Alveolata</taxon>
        <taxon>Dinophyceae</taxon>
        <taxon>Suessiales</taxon>
        <taxon>Symbiodiniaceae</taxon>
        <taxon>Cladocopium</taxon>
    </lineage>
</organism>
<feature type="region of interest" description="Disordered" evidence="1">
    <location>
        <begin position="38"/>
        <end position="69"/>
    </location>
</feature>
<sequence>MAKGYRLLPQEASDKPVTTRLRADVKWLGVNNVLTTDPKNQRSVPRVDKVLPSDGVNVGRGSIEASVPPESEQDIVQFMSGIFFSEEGRNNRASVKVIRIGRLQGSCSVNCRTQDGSAKGPSHGAPQSLG</sequence>
<dbReference type="AlphaFoldDB" id="A0A9P1BH37"/>
<evidence type="ECO:0000256" key="1">
    <source>
        <dbReference type="SAM" id="MobiDB-lite"/>
    </source>
</evidence>
<evidence type="ECO:0000313" key="3">
    <source>
        <dbReference type="EMBL" id="CAL1126651.1"/>
    </source>
</evidence>
<protein>
    <submittedName>
        <fullName evidence="4">Kinesin-like protein KIF13B</fullName>
    </submittedName>
</protein>
<dbReference type="EMBL" id="CAMXCT030000064">
    <property type="protein sequence ID" value="CAL4760588.1"/>
    <property type="molecule type" value="Genomic_DNA"/>
</dbReference>
<keyword evidence="5" id="KW-1185">Reference proteome</keyword>
<reference evidence="2" key="1">
    <citation type="submission" date="2022-10" db="EMBL/GenBank/DDBJ databases">
        <authorList>
            <person name="Chen Y."/>
            <person name="Dougan E. K."/>
            <person name="Chan C."/>
            <person name="Rhodes N."/>
            <person name="Thang M."/>
        </authorList>
    </citation>
    <scope>NUCLEOTIDE SEQUENCE</scope>
</reference>
<accession>A0A9P1BH37</accession>